<organism evidence="1 2">
    <name type="scientific">Campylobacter coli</name>
    <dbReference type="NCBI Taxonomy" id="195"/>
    <lineage>
        <taxon>Bacteria</taxon>
        <taxon>Pseudomonadati</taxon>
        <taxon>Campylobacterota</taxon>
        <taxon>Epsilonproteobacteria</taxon>
        <taxon>Campylobacterales</taxon>
        <taxon>Campylobacteraceae</taxon>
        <taxon>Campylobacter</taxon>
    </lineage>
</organism>
<reference evidence="1 2" key="1">
    <citation type="submission" date="2018-08" db="EMBL/GenBank/DDBJ databases">
        <authorList>
            <consortium name="NARMS: The National Antimicrobial Resistance Monitoring System"/>
        </authorList>
    </citation>
    <scope>NUCLEOTIDE SEQUENCE [LARGE SCALE GENOMIC DNA]</scope>
    <source>
        <strain evidence="1 2">FSIS11812579</strain>
    </source>
</reference>
<evidence type="ECO:0000313" key="2">
    <source>
        <dbReference type="Proteomes" id="UP000333665"/>
    </source>
</evidence>
<dbReference type="Proteomes" id="UP000333665">
    <property type="component" value="Unassembled WGS sequence"/>
</dbReference>
<dbReference type="AlphaFoldDB" id="A0A3Z9X3L9"/>
<gene>
    <name evidence="1" type="ORF">DYF97_02080</name>
</gene>
<evidence type="ECO:0000313" key="1">
    <source>
        <dbReference type="EMBL" id="EAL8416206.1"/>
    </source>
</evidence>
<name>A0A3Z9X3L9_CAMCO</name>
<proteinExistence type="predicted"/>
<accession>A0A3Z9X3L9</accession>
<sequence length="78" mass="9309">MIVISYEYEEDRKSLFVIAERKEDKRLFKYLTRDFKDLKALQKAKDKAEELFYLDSEMVKNSKKIQGILKGLIDENNS</sequence>
<dbReference type="RefSeq" id="WP_057044719.1">
    <property type="nucleotide sequence ID" value="NZ_CP092025.1"/>
</dbReference>
<comment type="caution">
    <text evidence="1">The sequence shown here is derived from an EMBL/GenBank/DDBJ whole genome shotgun (WGS) entry which is preliminary data.</text>
</comment>
<protein>
    <submittedName>
        <fullName evidence="1">Uncharacterized protein</fullName>
    </submittedName>
</protein>
<dbReference type="EMBL" id="AACRQU010000003">
    <property type="protein sequence ID" value="EAL8416206.1"/>
    <property type="molecule type" value="Genomic_DNA"/>
</dbReference>